<proteinExistence type="predicted"/>
<sequence>MQGVLSKVNLVPGDLSHLNQTKASNTSQQISLTGFTCGLFTEGVNQLKELHTLYDRYFQGNAMTKWTPQEDHGCITLNASSRFFTSLLDEPDAVPVPFGYGVDPNGHLQKFVGNHLIHTEDNIVSYFQRVKNESTGAYEMDVAFPSTFRTGDIVEIEASVIMFKTKQDQYKMHCNLRLLTLLDGTYSKLAEKAKRDSIAAATIIPKVKLRRKSGYADEGPSKKHRGDETRPSEDPQ</sequence>
<evidence type="ECO:0000313" key="3">
    <source>
        <dbReference type="Proteomes" id="UP001215280"/>
    </source>
</evidence>
<feature type="region of interest" description="Disordered" evidence="1">
    <location>
        <begin position="211"/>
        <end position="236"/>
    </location>
</feature>
<name>A0AAD7HM98_9AGAR</name>
<feature type="compositionally biased region" description="Basic and acidic residues" evidence="1">
    <location>
        <begin position="219"/>
        <end position="236"/>
    </location>
</feature>
<evidence type="ECO:0000256" key="1">
    <source>
        <dbReference type="SAM" id="MobiDB-lite"/>
    </source>
</evidence>
<organism evidence="2 3">
    <name type="scientific">Mycena maculata</name>
    <dbReference type="NCBI Taxonomy" id="230809"/>
    <lineage>
        <taxon>Eukaryota</taxon>
        <taxon>Fungi</taxon>
        <taxon>Dikarya</taxon>
        <taxon>Basidiomycota</taxon>
        <taxon>Agaricomycotina</taxon>
        <taxon>Agaricomycetes</taxon>
        <taxon>Agaricomycetidae</taxon>
        <taxon>Agaricales</taxon>
        <taxon>Marasmiineae</taxon>
        <taxon>Mycenaceae</taxon>
        <taxon>Mycena</taxon>
    </lineage>
</organism>
<protein>
    <submittedName>
        <fullName evidence="2">Uncharacterized protein</fullName>
    </submittedName>
</protein>
<dbReference type="AlphaFoldDB" id="A0AAD7HM98"/>
<gene>
    <name evidence="2" type="ORF">DFH07DRAFT_971363</name>
</gene>
<keyword evidence="3" id="KW-1185">Reference proteome</keyword>
<evidence type="ECO:0000313" key="2">
    <source>
        <dbReference type="EMBL" id="KAJ7723940.1"/>
    </source>
</evidence>
<reference evidence="2" key="1">
    <citation type="submission" date="2023-03" db="EMBL/GenBank/DDBJ databases">
        <title>Massive genome expansion in bonnet fungi (Mycena s.s.) driven by repeated elements and novel gene families across ecological guilds.</title>
        <authorList>
            <consortium name="Lawrence Berkeley National Laboratory"/>
            <person name="Harder C.B."/>
            <person name="Miyauchi S."/>
            <person name="Viragh M."/>
            <person name="Kuo A."/>
            <person name="Thoen E."/>
            <person name="Andreopoulos B."/>
            <person name="Lu D."/>
            <person name="Skrede I."/>
            <person name="Drula E."/>
            <person name="Henrissat B."/>
            <person name="Morin E."/>
            <person name="Kohler A."/>
            <person name="Barry K."/>
            <person name="LaButti K."/>
            <person name="Morin E."/>
            <person name="Salamov A."/>
            <person name="Lipzen A."/>
            <person name="Mereny Z."/>
            <person name="Hegedus B."/>
            <person name="Baldrian P."/>
            <person name="Stursova M."/>
            <person name="Weitz H."/>
            <person name="Taylor A."/>
            <person name="Grigoriev I.V."/>
            <person name="Nagy L.G."/>
            <person name="Martin F."/>
            <person name="Kauserud H."/>
        </authorList>
    </citation>
    <scope>NUCLEOTIDE SEQUENCE</scope>
    <source>
        <strain evidence="2">CBHHK188m</strain>
    </source>
</reference>
<dbReference type="EMBL" id="JARJLG010000242">
    <property type="protein sequence ID" value="KAJ7723940.1"/>
    <property type="molecule type" value="Genomic_DNA"/>
</dbReference>
<dbReference type="Proteomes" id="UP001215280">
    <property type="component" value="Unassembled WGS sequence"/>
</dbReference>
<comment type="caution">
    <text evidence="2">The sequence shown here is derived from an EMBL/GenBank/DDBJ whole genome shotgun (WGS) entry which is preliminary data.</text>
</comment>
<accession>A0AAD7HM98</accession>